<protein>
    <submittedName>
        <fullName evidence="1">Uncharacterized protein</fullName>
    </submittedName>
</protein>
<dbReference type="EMBL" id="CAAALY010255105">
    <property type="protein sequence ID" value="VEL37477.1"/>
    <property type="molecule type" value="Genomic_DNA"/>
</dbReference>
<reference evidence="1" key="1">
    <citation type="submission" date="2018-11" db="EMBL/GenBank/DDBJ databases">
        <authorList>
            <consortium name="Pathogen Informatics"/>
        </authorList>
    </citation>
    <scope>NUCLEOTIDE SEQUENCE</scope>
</reference>
<keyword evidence="2" id="KW-1185">Reference proteome</keyword>
<accession>A0A3S5ATM4</accession>
<name>A0A3S5ATM4_9PLAT</name>
<proteinExistence type="predicted"/>
<sequence length="139" mass="15336">MIQEITTGNLGRQMTQLEEGISALPTGLSQKTASYLSLATENGPAIIRRLRLQLVDAQSAMTTRSLQLTRLQQQRLQQQEAPCTSLAEKMESLAFTEELGLVRRRLDAKLSVAADSLPKSANALQQAMDRLALIERLQS</sequence>
<comment type="caution">
    <text evidence="1">The sequence shown here is derived from an EMBL/GenBank/DDBJ whole genome shotgun (WGS) entry which is preliminary data.</text>
</comment>
<evidence type="ECO:0000313" key="2">
    <source>
        <dbReference type="Proteomes" id="UP000784294"/>
    </source>
</evidence>
<dbReference type="AlphaFoldDB" id="A0A3S5ATM4"/>
<evidence type="ECO:0000313" key="1">
    <source>
        <dbReference type="EMBL" id="VEL37477.1"/>
    </source>
</evidence>
<gene>
    <name evidence="1" type="ORF">PXEA_LOCUS30917</name>
</gene>
<organism evidence="1 2">
    <name type="scientific">Protopolystoma xenopodis</name>
    <dbReference type="NCBI Taxonomy" id="117903"/>
    <lineage>
        <taxon>Eukaryota</taxon>
        <taxon>Metazoa</taxon>
        <taxon>Spiralia</taxon>
        <taxon>Lophotrochozoa</taxon>
        <taxon>Platyhelminthes</taxon>
        <taxon>Monogenea</taxon>
        <taxon>Polyopisthocotylea</taxon>
        <taxon>Polystomatidea</taxon>
        <taxon>Polystomatidae</taxon>
        <taxon>Protopolystoma</taxon>
    </lineage>
</organism>
<dbReference type="Proteomes" id="UP000784294">
    <property type="component" value="Unassembled WGS sequence"/>
</dbReference>